<organism evidence="1 2">
    <name type="scientific">Strongyloides papillosus</name>
    <name type="common">Intestinal threadworm</name>
    <dbReference type="NCBI Taxonomy" id="174720"/>
    <lineage>
        <taxon>Eukaryota</taxon>
        <taxon>Metazoa</taxon>
        <taxon>Ecdysozoa</taxon>
        <taxon>Nematoda</taxon>
        <taxon>Chromadorea</taxon>
        <taxon>Rhabditida</taxon>
        <taxon>Tylenchina</taxon>
        <taxon>Panagrolaimomorpha</taxon>
        <taxon>Strongyloidoidea</taxon>
        <taxon>Strongyloididae</taxon>
        <taxon>Strongyloides</taxon>
    </lineage>
</organism>
<keyword evidence="1" id="KW-1185">Reference proteome</keyword>
<evidence type="ECO:0000313" key="2">
    <source>
        <dbReference type="WBParaSite" id="SPAL_0000626100.1"/>
    </source>
</evidence>
<evidence type="ECO:0000313" key="1">
    <source>
        <dbReference type="Proteomes" id="UP000046392"/>
    </source>
</evidence>
<dbReference type="Proteomes" id="UP000046392">
    <property type="component" value="Unplaced"/>
</dbReference>
<dbReference type="AlphaFoldDB" id="A0A0N5BJZ5"/>
<proteinExistence type="predicted"/>
<protein>
    <submittedName>
        <fullName evidence="2">Uncharacterized protein</fullName>
    </submittedName>
</protein>
<accession>A0A0N5BJZ5</accession>
<dbReference type="WBParaSite" id="SPAL_0000626100.1">
    <property type="protein sequence ID" value="SPAL_0000626100.1"/>
    <property type="gene ID" value="SPAL_0000626100"/>
</dbReference>
<name>A0A0N5BJZ5_STREA</name>
<sequence>MLTTLHLLRWQKALVTMKDRYFFNSIKNNIVIDEFTKTDASQYTVLLQSISIDVGIVDDITFGLVHHIKNLQSTPNEKNTKCTEQDDE</sequence>
<reference evidence="2" key="1">
    <citation type="submission" date="2017-02" db="UniProtKB">
        <authorList>
            <consortium name="WormBaseParasite"/>
        </authorList>
    </citation>
    <scope>IDENTIFICATION</scope>
</reference>